<feature type="transmembrane region" description="Helical" evidence="6">
    <location>
        <begin position="397"/>
        <end position="416"/>
    </location>
</feature>
<feature type="transmembrane region" description="Helical" evidence="6">
    <location>
        <begin position="16"/>
        <end position="42"/>
    </location>
</feature>
<name>A0A7W8P7X7_9BURK</name>
<evidence type="ECO:0000256" key="1">
    <source>
        <dbReference type="ARBA" id="ARBA00004651"/>
    </source>
</evidence>
<dbReference type="PANTHER" id="PTHR23513:SF6">
    <property type="entry name" value="MAJOR FACILITATOR SUPERFAMILY ASSOCIATED DOMAIN-CONTAINING PROTEIN"/>
    <property type="match status" value="1"/>
</dbReference>
<evidence type="ECO:0000256" key="3">
    <source>
        <dbReference type="ARBA" id="ARBA00022692"/>
    </source>
</evidence>
<dbReference type="Pfam" id="PF07690">
    <property type="entry name" value="MFS_1"/>
    <property type="match status" value="1"/>
</dbReference>
<evidence type="ECO:0000313" key="8">
    <source>
        <dbReference type="Proteomes" id="UP000592820"/>
    </source>
</evidence>
<evidence type="ECO:0000256" key="4">
    <source>
        <dbReference type="ARBA" id="ARBA00022989"/>
    </source>
</evidence>
<dbReference type="AlphaFoldDB" id="A0A7W8P7X7"/>
<comment type="caution">
    <text evidence="7">The sequence shown here is derived from an EMBL/GenBank/DDBJ whole genome shotgun (WGS) entry which is preliminary data.</text>
</comment>
<dbReference type="Proteomes" id="UP000592820">
    <property type="component" value="Unassembled WGS sequence"/>
</dbReference>
<feature type="transmembrane region" description="Helical" evidence="6">
    <location>
        <begin position="54"/>
        <end position="74"/>
    </location>
</feature>
<evidence type="ECO:0000313" key="7">
    <source>
        <dbReference type="EMBL" id="MBB5405720.1"/>
    </source>
</evidence>
<evidence type="ECO:0000256" key="2">
    <source>
        <dbReference type="ARBA" id="ARBA00022475"/>
    </source>
</evidence>
<feature type="transmembrane region" description="Helical" evidence="6">
    <location>
        <begin position="81"/>
        <end position="101"/>
    </location>
</feature>
<sequence>MIAAPNAPRHRLPCSFYLLLAGQTVSLLGSQVTFLALPLTAIELHNASPFETGILLACGRAPYLLLGLLAGVLTDRFSHRMLLMTANTTIALTLASVPLAASLAGHVSTRHLYMVATVAGTATVIADVAFLACVPTVVRLPQLVQAQSRLELGQSAALIIGLPLAGWLISTFSAPIAILADVASFVLGTMLLPWVSMRPVRSTLLGADRRGVAVDGSIISRILSEATKGALLVLRTSRLRAITFATGTLIFFYSAYSAVFLPYLTKDLRLTATAIGTVMGIAAVGSAVGALLARLAARALGLGRVLVAALCTSAVGAALAPMCPAPGWLAIGLSQFLLWTGQQMYNVHQVPIRFMLAPPELHGRVNASIRTIVWGLAPFGALLGGSCGTLLGSRATLLFSGALIAMSSGWILTSPLRAVRTPQLQEGHAELTFVAEAPPRR</sequence>
<proteinExistence type="predicted"/>
<dbReference type="InterPro" id="IPR036259">
    <property type="entry name" value="MFS_trans_sf"/>
</dbReference>
<feature type="transmembrane region" description="Helical" evidence="6">
    <location>
        <begin position="270"/>
        <end position="293"/>
    </location>
</feature>
<keyword evidence="2" id="KW-1003">Cell membrane</keyword>
<evidence type="ECO:0000256" key="5">
    <source>
        <dbReference type="ARBA" id="ARBA00023136"/>
    </source>
</evidence>
<dbReference type="SUPFAM" id="SSF103473">
    <property type="entry name" value="MFS general substrate transporter"/>
    <property type="match status" value="1"/>
</dbReference>
<organism evidence="7 8">
    <name type="scientific">Paraburkholderia youngii</name>
    <dbReference type="NCBI Taxonomy" id="2782701"/>
    <lineage>
        <taxon>Bacteria</taxon>
        <taxon>Pseudomonadati</taxon>
        <taxon>Pseudomonadota</taxon>
        <taxon>Betaproteobacteria</taxon>
        <taxon>Burkholderiales</taxon>
        <taxon>Burkholderiaceae</taxon>
        <taxon>Paraburkholderia</taxon>
    </lineage>
</organism>
<dbReference type="CDD" id="cd06173">
    <property type="entry name" value="MFS_MefA_like"/>
    <property type="match status" value="1"/>
</dbReference>
<dbReference type="EMBL" id="JACHDE010000040">
    <property type="protein sequence ID" value="MBB5405720.1"/>
    <property type="molecule type" value="Genomic_DNA"/>
</dbReference>
<gene>
    <name evidence="7" type="ORF">HDG41_007816</name>
</gene>
<feature type="transmembrane region" description="Helical" evidence="6">
    <location>
        <begin position="150"/>
        <end position="170"/>
    </location>
</feature>
<evidence type="ECO:0000256" key="6">
    <source>
        <dbReference type="SAM" id="Phobius"/>
    </source>
</evidence>
<dbReference type="GO" id="GO:0022857">
    <property type="term" value="F:transmembrane transporter activity"/>
    <property type="evidence" value="ECO:0007669"/>
    <property type="project" value="InterPro"/>
</dbReference>
<feature type="transmembrane region" description="Helical" evidence="6">
    <location>
        <begin position="113"/>
        <end position="138"/>
    </location>
</feature>
<protein>
    <submittedName>
        <fullName evidence="7">MFS family permease</fullName>
    </submittedName>
</protein>
<feature type="transmembrane region" description="Helical" evidence="6">
    <location>
        <begin position="176"/>
        <end position="195"/>
    </location>
</feature>
<keyword evidence="4 6" id="KW-1133">Transmembrane helix</keyword>
<comment type="subcellular location">
    <subcellularLocation>
        <location evidence="1">Cell membrane</location>
        <topology evidence="1">Multi-pass membrane protein</topology>
    </subcellularLocation>
</comment>
<dbReference type="GO" id="GO:0005886">
    <property type="term" value="C:plasma membrane"/>
    <property type="evidence" value="ECO:0007669"/>
    <property type="project" value="UniProtKB-SubCell"/>
</dbReference>
<reference evidence="7 8" key="1">
    <citation type="submission" date="2020-08" db="EMBL/GenBank/DDBJ databases">
        <title>Genomic Encyclopedia of Type Strains, Phase IV (KMG-V): Genome sequencing to study the core and pangenomes of soil and plant-associated prokaryotes.</title>
        <authorList>
            <person name="Whitman W."/>
        </authorList>
    </citation>
    <scope>NUCLEOTIDE SEQUENCE [LARGE SCALE GENOMIC DNA]</scope>
    <source>
        <strain evidence="7 8">JPY162</strain>
    </source>
</reference>
<keyword evidence="5 6" id="KW-0472">Membrane</keyword>
<dbReference type="InterPro" id="IPR011701">
    <property type="entry name" value="MFS"/>
</dbReference>
<feature type="transmembrane region" description="Helical" evidence="6">
    <location>
        <begin position="305"/>
        <end position="322"/>
    </location>
</feature>
<dbReference type="RefSeq" id="WP_018436620.1">
    <property type="nucleotide sequence ID" value="NZ_JACHDE010000040.1"/>
</dbReference>
<feature type="transmembrane region" description="Helical" evidence="6">
    <location>
        <begin position="241"/>
        <end position="264"/>
    </location>
</feature>
<dbReference type="Gene3D" id="1.20.1250.20">
    <property type="entry name" value="MFS general substrate transporter like domains"/>
    <property type="match status" value="1"/>
</dbReference>
<keyword evidence="3 6" id="KW-0812">Transmembrane</keyword>
<accession>A0A7W8P7X7</accession>
<dbReference type="PANTHER" id="PTHR23513">
    <property type="entry name" value="INTEGRAL MEMBRANE EFFLUX PROTEIN-RELATED"/>
    <property type="match status" value="1"/>
</dbReference>